<protein>
    <submittedName>
        <fullName evidence="1">Uncharacterized protein</fullName>
    </submittedName>
</protein>
<feature type="non-terminal residue" evidence="1">
    <location>
        <position position="1"/>
    </location>
</feature>
<gene>
    <name evidence="1" type="ORF">S01H4_41550</name>
</gene>
<dbReference type="EMBL" id="BART01022730">
    <property type="protein sequence ID" value="GAH00037.1"/>
    <property type="molecule type" value="Genomic_DNA"/>
</dbReference>
<sequence length="214" mass="23161">AMYVQSDSLANIANQTTQINTLEDIETVLNNIKDIDGIKKIIDHVDVDLYDASGIGLTSTTVGVKQGLDVSLISGDVAIGAVEIKDGDSDTRVDVEADPSGTHNAMFVQSDSLATQEKQDEIDSRIHGSDNNYYQDQDLTALTAAFVQQLFGFTSTAIAILDDDASGYIEWSFDGATVHGKLFDGESITMDKTKHSSIYLRGEAGGEDYRVIVW</sequence>
<name>X1BYI0_9ZZZZ</name>
<organism evidence="1">
    <name type="scientific">marine sediment metagenome</name>
    <dbReference type="NCBI Taxonomy" id="412755"/>
    <lineage>
        <taxon>unclassified sequences</taxon>
        <taxon>metagenomes</taxon>
        <taxon>ecological metagenomes</taxon>
    </lineage>
</organism>
<reference evidence="1" key="1">
    <citation type="journal article" date="2014" name="Front. Microbiol.">
        <title>High frequency of phylogenetically diverse reductive dehalogenase-homologous genes in deep subseafloor sedimentary metagenomes.</title>
        <authorList>
            <person name="Kawai M."/>
            <person name="Futagami T."/>
            <person name="Toyoda A."/>
            <person name="Takaki Y."/>
            <person name="Nishi S."/>
            <person name="Hori S."/>
            <person name="Arai W."/>
            <person name="Tsubouchi T."/>
            <person name="Morono Y."/>
            <person name="Uchiyama I."/>
            <person name="Ito T."/>
            <person name="Fujiyama A."/>
            <person name="Inagaki F."/>
            <person name="Takami H."/>
        </authorList>
    </citation>
    <scope>NUCLEOTIDE SEQUENCE</scope>
    <source>
        <strain evidence="1">Expedition CK06-06</strain>
    </source>
</reference>
<comment type="caution">
    <text evidence="1">The sequence shown here is derived from an EMBL/GenBank/DDBJ whole genome shotgun (WGS) entry which is preliminary data.</text>
</comment>
<accession>X1BYI0</accession>
<proteinExistence type="predicted"/>
<dbReference type="AlphaFoldDB" id="X1BYI0"/>
<evidence type="ECO:0000313" key="1">
    <source>
        <dbReference type="EMBL" id="GAH00037.1"/>
    </source>
</evidence>